<protein>
    <submittedName>
        <fullName evidence="2">Uncharacterized protein</fullName>
    </submittedName>
</protein>
<evidence type="ECO:0000313" key="2">
    <source>
        <dbReference type="EMBL" id="OLP92411.1"/>
    </source>
</evidence>
<dbReference type="EMBL" id="LSRX01000623">
    <property type="protein sequence ID" value="OLP92411.1"/>
    <property type="molecule type" value="Genomic_DNA"/>
</dbReference>
<comment type="caution">
    <text evidence="2">The sequence shown here is derived from an EMBL/GenBank/DDBJ whole genome shotgun (WGS) entry which is preliminary data.</text>
</comment>
<feature type="region of interest" description="Disordered" evidence="1">
    <location>
        <begin position="375"/>
        <end position="409"/>
    </location>
</feature>
<name>A0A1Q9DB70_SYMMI</name>
<keyword evidence="3" id="KW-1185">Reference proteome</keyword>
<organism evidence="2 3">
    <name type="scientific">Symbiodinium microadriaticum</name>
    <name type="common">Dinoflagellate</name>
    <name type="synonym">Zooxanthella microadriatica</name>
    <dbReference type="NCBI Taxonomy" id="2951"/>
    <lineage>
        <taxon>Eukaryota</taxon>
        <taxon>Sar</taxon>
        <taxon>Alveolata</taxon>
        <taxon>Dinophyceae</taxon>
        <taxon>Suessiales</taxon>
        <taxon>Symbiodiniaceae</taxon>
        <taxon>Symbiodinium</taxon>
    </lineage>
</organism>
<gene>
    <name evidence="2" type="ORF">AK812_SmicGene25777</name>
</gene>
<accession>A0A1Q9DB70</accession>
<reference evidence="2 3" key="1">
    <citation type="submission" date="2016-02" db="EMBL/GenBank/DDBJ databases">
        <title>Genome analysis of coral dinoflagellate symbionts highlights evolutionary adaptations to a symbiotic lifestyle.</title>
        <authorList>
            <person name="Aranda M."/>
            <person name="Li Y."/>
            <person name="Liew Y.J."/>
            <person name="Baumgarten S."/>
            <person name="Simakov O."/>
            <person name="Wilson M."/>
            <person name="Piel J."/>
            <person name="Ashoor H."/>
            <person name="Bougouffa S."/>
            <person name="Bajic V.B."/>
            <person name="Ryu T."/>
            <person name="Ravasi T."/>
            <person name="Bayer T."/>
            <person name="Micklem G."/>
            <person name="Kim H."/>
            <person name="Bhak J."/>
            <person name="Lajeunesse T.C."/>
            <person name="Voolstra C.R."/>
        </authorList>
    </citation>
    <scope>NUCLEOTIDE SEQUENCE [LARGE SCALE GENOMIC DNA]</scope>
    <source>
        <strain evidence="2 3">CCMP2467</strain>
    </source>
</reference>
<dbReference type="AlphaFoldDB" id="A0A1Q9DB70"/>
<evidence type="ECO:0000313" key="3">
    <source>
        <dbReference type="Proteomes" id="UP000186817"/>
    </source>
</evidence>
<proteinExistence type="predicted"/>
<sequence>MRFCDSQRSFTVSLAAVIHVSHETSEDTVCCEFAQHRYQATRDLIALQEVSTPVSELQLVERGKPAWALIEFTAPIRKKTLRAKRKDAPQGVAAGTALQAGRHGEAKGSNAHGILRSPKAPTDAPQTACTSAPDVEFQEVVTDPGSAQQLVLALADGNTPQAEVAKGPHKGAADETAKTVLSVVKAAATVGDRSRHSKQRRAPIELGMEGAKHGHVPGCLRTELSWGQANSKVEGFMAPYPVTRMGHRSTGVDLERGTWASLGDFGREDNLHGNDRTYKAAAPGIPKRILMSYRSQGWAARTRGSTLPEANNVSSAAQVPCHNPSKQWLWLRWLRKRAPPSRALRSQERRKNGWWRAAQTESENLEAATSALQMHKRPGGCSNFQERAPPTARVAGNSRPNAAGDALEA</sequence>
<dbReference type="Proteomes" id="UP000186817">
    <property type="component" value="Unassembled WGS sequence"/>
</dbReference>
<dbReference type="OrthoDB" id="10416774at2759"/>
<evidence type="ECO:0000256" key="1">
    <source>
        <dbReference type="SAM" id="MobiDB-lite"/>
    </source>
</evidence>
<feature type="region of interest" description="Disordered" evidence="1">
    <location>
        <begin position="98"/>
        <end position="129"/>
    </location>
</feature>